<dbReference type="STRING" id="760192.Halhy_6410"/>
<feature type="domain" description="Metallo-beta-lactamase" evidence="1">
    <location>
        <begin position="15"/>
        <end position="209"/>
    </location>
</feature>
<dbReference type="SUPFAM" id="SSF56281">
    <property type="entry name" value="Metallo-hydrolase/oxidoreductase"/>
    <property type="match status" value="1"/>
</dbReference>
<keyword evidence="3" id="KW-1185">Reference proteome</keyword>
<accession>F4KQ68</accession>
<dbReference type="EMBL" id="CP002691">
    <property type="protein sequence ID" value="AEE54229.1"/>
    <property type="molecule type" value="Genomic_DNA"/>
</dbReference>
<evidence type="ECO:0000313" key="2">
    <source>
        <dbReference type="EMBL" id="AEE54229.1"/>
    </source>
</evidence>
<dbReference type="OrthoDB" id="9802248at2"/>
<dbReference type="HOGENOM" id="CLU_061385_1_0_10"/>
<dbReference type="AlphaFoldDB" id="F4KQ68"/>
<reference evidence="2 3" key="1">
    <citation type="journal article" date="2011" name="Stand. Genomic Sci.">
        <title>Complete genome sequence of Haliscomenobacter hydrossis type strain (O).</title>
        <authorList>
            <consortium name="US DOE Joint Genome Institute (JGI-PGF)"/>
            <person name="Daligault H."/>
            <person name="Lapidus A."/>
            <person name="Zeytun A."/>
            <person name="Nolan M."/>
            <person name="Lucas S."/>
            <person name="Del Rio T.G."/>
            <person name="Tice H."/>
            <person name="Cheng J.F."/>
            <person name="Tapia R."/>
            <person name="Han C."/>
            <person name="Goodwin L."/>
            <person name="Pitluck S."/>
            <person name="Liolios K."/>
            <person name="Pagani I."/>
            <person name="Ivanova N."/>
            <person name="Huntemann M."/>
            <person name="Mavromatis K."/>
            <person name="Mikhailova N."/>
            <person name="Pati A."/>
            <person name="Chen A."/>
            <person name="Palaniappan K."/>
            <person name="Land M."/>
            <person name="Hauser L."/>
            <person name="Brambilla E.M."/>
            <person name="Rohde M."/>
            <person name="Verbarg S."/>
            <person name="Goker M."/>
            <person name="Bristow J."/>
            <person name="Eisen J.A."/>
            <person name="Markowitz V."/>
            <person name="Hugenholtz P."/>
            <person name="Kyrpides N.C."/>
            <person name="Klenk H.P."/>
            <person name="Woyke T."/>
        </authorList>
    </citation>
    <scope>NUCLEOTIDE SEQUENCE [LARGE SCALE GENOMIC DNA]</scope>
    <source>
        <strain evidence="3">ATCC 27775 / DSM 1100 / LMG 10767 / O</strain>
    </source>
</reference>
<name>F4KQ68_HALH1</name>
<dbReference type="KEGG" id="hhy:Halhy_6410"/>
<dbReference type="InterPro" id="IPR050855">
    <property type="entry name" value="NDM-1-like"/>
</dbReference>
<dbReference type="Pfam" id="PF00753">
    <property type="entry name" value="Lactamase_B"/>
    <property type="match status" value="1"/>
</dbReference>
<dbReference type="InterPro" id="IPR001279">
    <property type="entry name" value="Metallo-B-lactamas"/>
</dbReference>
<sequence>MIKILDLQFLGASEAIAVFLLETDSGPVLIETGPYSTFPVLEAGLAQHGYTPADIKHVFITHIHFDHAGAAWAFAEHGATIYLHPFGERHMNNPEKLLNSARRIYQDQMDTLWGEMKPIPQEQLRVVAHGETIYLDGLTIRAWHTPGHAVHHLVWQIGDKVFTGDVAGVKIGAGIVVPPCPPPDINVEDWLQSIRLLSSLKPTELYLTHFGAVTGDIPTHLLDLERRLLDWANWIKPYVDDQTPAETIIPIFEHYVQNQLIEGGATPVDLAKYAAANPAHMSVAGLIRYWAKRQEQ</sequence>
<gene>
    <name evidence="2" type="ordered locus">Halhy_6410</name>
</gene>
<dbReference type="InterPro" id="IPR037482">
    <property type="entry name" value="ST1585_MBL-fold"/>
</dbReference>
<organism evidence="2 3">
    <name type="scientific">Haliscomenobacter hydrossis (strain ATCC 27775 / DSM 1100 / LMG 10767 / O)</name>
    <dbReference type="NCBI Taxonomy" id="760192"/>
    <lineage>
        <taxon>Bacteria</taxon>
        <taxon>Pseudomonadati</taxon>
        <taxon>Bacteroidota</taxon>
        <taxon>Saprospiria</taxon>
        <taxon>Saprospirales</taxon>
        <taxon>Haliscomenobacteraceae</taxon>
        <taxon>Haliscomenobacter</taxon>
    </lineage>
</organism>
<dbReference type="PANTHER" id="PTHR42951:SF22">
    <property type="entry name" value="METALLO BETA-LACTAMASE SUPERFAMILY LIPOPROTEIN"/>
    <property type="match status" value="1"/>
</dbReference>
<dbReference type="InterPro" id="IPR036866">
    <property type="entry name" value="RibonucZ/Hydroxyglut_hydro"/>
</dbReference>
<proteinExistence type="predicted"/>
<evidence type="ECO:0000259" key="1">
    <source>
        <dbReference type="SMART" id="SM00849"/>
    </source>
</evidence>
<dbReference type="CDD" id="cd07726">
    <property type="entry name" value="ST1585-like_MBL-fold"/>
    <property type="match status" value="1"/>
</dbReference>
<evidence type="ECO:0000313" key="3">
    <source>
        <dbReference type="Proteomes" id="UP000008461"/>
    </source>
</evidence>
<dbReference type="eggNOG" id="COG0491">
    <property type="taxonomic scope" value="Bacteria"/>
</dbReference>
<dbReference type="RefSeq" id="WP_013768749.1">
    <property type="nucleotide sequence ID" value="NC_015510.1"/>
</dbReference>
<protein>
    <submittedName>
        <fullName evidence="2">Beta-lactamase domain protein</fullName>
    </submittedName>
</protein>
<dbReference type="SMART" id="SM00849">
    <property type="entry name" value="Lactamase_B"/>
    <property type="match status" value="1"/>
</dbReference>
<dbReference type="PANTHER" id="PTHR42951">
    <property type="entry name" value="METALLO-BETA-LACTAMASE DOMAIN-CONTAINING"/>
    <property type="match status" value="1"/>
</dbReference>
<dbReference type="Proteomes" id="UP000008461">
    <property type="component" value="Chromosome"/>
</dbReference>
<reference key="2">
    <citation type="submission" date="2011-04" db="EMBL/GenBank/DDBJ databases">
        <title>Complete sequence of chromosome of Haliscomenobacter hydrossis DSM 1100.</title>
        <authorList>
            <consortium name="US DOE Joint Genome Institute (JGI-PGF)"/>
            <person name="Lucas S."/>
            <person name="Han J."/>
            <person name="Lapidus A."/>
            <person name="Bruce D."/>
            <person name="Goodwin L."/>
            <person name="Pitluck S."/>
            <person name="Peters L."/>
            <person name="Kyrpides N."/>
            <person name="Mavromatis K."/>
            <person name="Ivanova N."/>
            <person name="Ovchinnikova G."/>
            <person name="Pagani I."/>
            <person name="Daligault H."/>
            <person name="Detter J.C."/>
            <person name="Han C."/>
            <person name="Land M."/>
            <person name="Hauser L."/>
            <person name="Markowitz V."/>
            <person name="Cheng J.-F."/>
            <person name="Hugenholtz P."/>
            <person name="Woyke T."/>
            <person name="Wu D."/>
            <person name="Verbarg S."/>
            <person name="Frueling A."/>
            <person name="Brambilla E."/>
            <person name="Klenk H.-P."/>
            <person name="Eisen J.A."/>
        </authorList>
    </citation>
    <scope>NUCLEOTIDE SEQUENCE</scope>
    <source>
        <strain>DSM 1100</strain>
    </source>
</reference>
<dbReference type="Gene3D" id="3.60.15.10">
    <property type="entry name" value="Ribonuclease Z/Hydroxyacylglutathione hydrolase-like"/>
    <property type="match status" value="1"/>
</dbReference>